<organism evidence="2 3">
    <name type="scientific">Quercus lobata</name>
    <name type="common">Valley oak</name>
    <dbReference type="NCBI Taxonomy" id="97700"/>
    <lineage>
        <taxon>Eukaryota</taxon>
        <taxon>Viridiplantae</taxon>
        <taxon>Streptophyta</taxon>
        <taxon>Embryophyta</taxon>
        <taxon>Tracheophyta</taxon>
        <taxon>Spermatophyta</taxon>
        <taxon>Magnoliopsida</taxon>
        <taxon>eudicotyledons</taxon>
        <taxon>Gunneridae</taxon>
        <taxon>Pentapetalae</taxon>
        <taxon>rosids</taxon>
        <taxon>fabids</taxon>
        <taxon>Fagales</taxon>
        <taxon>Fagaceae</taxon>
        <taxon>Quercus</taxon>
    </lineage>
</organism>
<dbReference type="AlphaFoldDB" id="A0A7N2LF10"/>
<evidence type="ECO:0000313" key="2">
    <source>
        <dbReference type="EnsemblPlants" id="QL04p037951:mrna:CDS:2"/>
    </source>
</evidence>
<protein>
    <recommendedName>
        <fullName evidence="1">RNase H type-1 domain-containing protein</fullName>
    </recommendedName>
</protein>
<sequence>MLHFFRTWNISGVGAMIRNEKAEVMAAMSAKGPLVGDSEETEVLACRKALEFAIDASFSELVNEGETPMS</sequence>
<reference evidence="2" key="2">
    <citation type="submission" date="2021-01" db="UniProtKB">
        <authorList>
            <consortium name="EnsemblPlants"/>
        </authorList>
    </citation>
    <scope>IDENTIFICATION</scope>
</reference>
<dbReference type="GO" id="GO:0004523">
    <property type="term" value="F:RNA-DNA hybrid ribonuclease activity"/>
    <property type="evidence" value="ECO:0007669"/>
    <property type="project" value="InterPro"/>
</dbReference>
<name>A0A7N2LF10_QUELO</name>
<feature type="domain" description="RNase H type-1" evidence="1">
    <location>
        <begin position="9"/>
        <end position="66"/>
    </location>
</feature>
<evidence type="ECO:0000259" key="1">
    <source>
        <dbReference type="Pfam" id="PF13456"/>
    </source>
</evidence>
<proteinExistence type="predicted"/>
<keyword evidence="3" id="KW-1185">Reference proteome</keyword>
<dbReference type="EMBL" id="LRBV02000004">
    <property type="status" value="NOT_ANNOTATED_CDS"/>
    <property type="molecule type" value="Genomic_DNA"/>
</dbReference>
<evidence type="ECO:0000313" key="3">
    <source>
        <dbReference type="Proteomes" id="UP000594261"/>
    </source>
</evidence>
<dbReference type="InterPro" id="IPR002156">
    <property type="entry name" value="RNaseH_domain"/>
</dbReference>
<reference evidence="2 3" key="1">
    <citation type="journal article" date="2016" name="G3 (Bethesda)">
        <title>First Draft Assembly and Annotation of the Genome of a California Endemic Oak Quercus lobata Nee (Fagaceae).</title>
        <authorList>
            <person name="Sork V.L."/>
            <person name="Fitz-Gibbon S.T."/>
            <person name="Puiu D."/>
            <person name="Crepeau M."/>
            <person name="Gugger P.F."/>
            <person name="Sherman R."/>
            <person name="Stevens K."/>
            <person name="Langley C.H."/>
            <person name="Pellegrini M."/>
            <person name="Salzberg S.L."/>
        </authorList>
    </citation>
    <scope>NUCLEOTIDE SEQUENCE [LARGE SCALE GENOMIC DNA]</scope>
    <source>
        <strain evidence="2 3">cv. SW786</strain>
    </source>
</reference>
<dbReference type="Proteomes" id="UP000594261">
    <property type="component" value="Chromosome 4"/>
</dbReference>
<accession>A0A7N2LF10</accession>
<dbReference type="EnsemblPlants" id="QL04p037951:mrna">
    <property type="protein sequence ID" value="QL04p037951:mrna:CDS:2"/>
    <property type="gene ID" value="QL04p037951"/>
</dbReference>
<dbReference type="Gramene" id="QL04p037951:mrna">
    <property type="protein sequence ID" value="QL04p037951:mrna:CDS:2"/>
    <property type="gene ID" value="QL04p037951"/>
</dbReference>
<dbReference type="InParanoid" id="A0A7N2LF10"/>
<dbReference type="Pfam" id="PF13456">
    <property type="entry name" value="RVT_3"/>
    <property type="match status" value="1"/>
</dbReference>
<dbReference type="GO" id="GO:0003676">
    <property type="term" value="F:nucleic acid binding"/>
    <property type="evidence" value="ECO:0007669"/>
    <property type="project" value="InterPro"/>
</dbReference>